<dbReference type="PANTHER" id="PTHR12993:SF11">
    <property type="entry name" value="N-ACETYLGLUCOSAMINYL-PHOSPHATIDYLINOSITOL DE-N-ACETYLASE"/>
    <property type="match status" value="1"/>
</dbReference>
<dbReference type="Pfam" id="PF02585">
    <property type="entry name" value="PIG-L"/>
    <property type="match status" value="1"/>
</dbReference>
<keyword evidence="3" id="KW-1185">Reference proteome</keyword>
<dbReference type="SUPFAM" id="SSF102588">
    <property type="entry name" value="LmbE-like"/>
    <property type="match status" value="1"/>
</dbReference>
<comment type="caution">
    <text evidence="2">The sequence shown here is derived from an EMBL/GenBank/DDBJ whole genome shotgun (WGS) entry which is preliminary data.</text>
</comment>
<dbReference type="InterPro" id="IPR024078">
    <property type="entry name" value="LmbE-like_dom_sf"/>
</dbReference>
<evidence type="ECO:0000313" key="3">
    <source>
        <dbReference type="Proteomes" id="UP000218887"/>
    </source>
</evidence>
<evidence type="ECO:0008006" key="4">
    <source>
        <dbReference type="Google" id="ProtNLM"/>
    </source>
</evidence>
<comment type="cofactor">
    <cofactor evidence="1">
        <name>Zn(2+)</name>
        <dbReference type="ChEBI" id="CHEBI:29105"/>
    </cofactor>
</comment>
<dbReference type="PANTHER" id="PTHR12993">
    <property type="entry name" value="N-ACETYLGLUCOSAMINYL-PHOSPHATIDYLINOSITOL DE-N-ACETYLASE-RELATED"/>
    <property type="match status" value="1"/>
</dbReference>
<evidence type="ECO:0000313" key="2">
    <source>
        <dbReference type="EMBL" id="PAV30242.1"/>
    </source>
</evidence>
<dbReference type="OrthoDB" id="1754135at2"/>
<dbReference type="GO" id="GO:0000225">
    <property type="term" value="F:N-acetylglucosaminylphosphatidylinositol deacetylase activity"/>
    <property type="evidence" value="ECO:0007669"/>
    <property type="project" value="TreeGrafter"/>
</dbReference>
<name>A0A2A2IFB5_9BACI</name>
<gene>
    <name evidence="2" type="ORF">CIL05_07175</name>
</gene>
<evidence type="ECO:0000256" key="1">
    <source>
        <dbReference type="ARBA" id="ARBA00001947"/>
    </source>
</evidence>
<protein>
    <recommendedName>
        <fullName evidence="4">PIG-L family deacetylase</fullName>
    </recommendedName>
</protein>
<dbReference type="AlphaFoldDB" id="A0A2A2IFB5"/>
<dbReference type="Proteomes" id="UP000218887">
    <property type="component" value="Unassembled WGS sequence"/>
</dbReference>
<accession>A0A2A2IFB5</accession>
<proteinExistence type="predicted"/>
<dbReference type="EMBL" id="NPOA01000004">
    <property type="protein sequence ID" value="PAV30242.1"/>
    <property type="molecule type" value="Genomic_DNA"/>
</dbReference>
<sequence length="255" mass="28952">MLLMKTIVFLTSVFIGLFGATDIVKADAEVKEQPTTFFIVPHQDDEMLTYGVAILNHTWHGDNVHVVLMTDGAASRVYELLNKKLDNPLTRQEFSEARLKEFKHSMMILGVPDENIHVKNYPDGGLQVADVESTILAIQKEYPNAKFKAMSYLDDHNDHKVSGLALQNLYDKGIVKDARFYFKPSQFGTERFSGAIKDKYLPEYKPFIHAGVEVYKKWQPQIGRYAIGNTSVGKSFELLKNSPTSMYHVPGYKLK</sequence>
<dbReference type="Gene3D" id="3.40.50.10320">
    <property type="entry name" value="LmbE-like"/>
    <property type="match status" value="1"/>
</dbReference>
<reference evidence="2 3" key="1">
    <citation type="submission" date="2017-08" db="EMBL/GenBank/DDBJ databases">
        <title>Virgibacillus indicus sp. nov. and Virgibacillus profoundi sp. nov, two moderately halophilic bacteria isolated from marine sediment by using the Microfluidic Streak Plate.</title>
        <authorList>
            <person name="Xu B."/>
            <person name="Hu B."/>
            <person name="Wang J."/>
            <person name="Zhu Y."/>
            <person name="Huang L."/>
            <person name="Du W."/>
            <person name="Huang Y."/>
        </authorList>
    </citation>
    <scope>NUCLEOTIDE SEQUENCE [LARGE SCALE GENOMIC DNA]</scope>
    <source>
        <strain evidence="2 3">IO3-P3-H5</strain>
    </source>
</reference>
<organism evidence="2 3">
    <name type="scientific">Virgibacillus profundi</name>
    <dbReference type="NCBI Taxonomy" id="2024555"/>
    <lineage>
        <taxon>Bacteria</taxon>
        <taxon>Bacillati</taxon>
        <taxon>Bacillota</taxon>
        <taxon>Bacilli</taxon>
        <taxon>Bacillales</taxon>
        <taxon>Bacillaceae</taxon>
        <taxon>Virgibacillus</taxon>
    </lineage>
</organism>
<dbReference type="InterPro" id="IPR003737">
    <property type="entry name" value="GlcNAc_PI_deacetylase-related"/>
</dbReference>